<evidence type="ECO:0000313" key="9">
    <source>
        <dbReference type="EMBL" id="BDX07679.1"/>
    </source>
</evidence>
<dbReference type="GO" id="GO:0005886">
    <property type="term" value="C:plasma membrane"/>
    <property type="evidence" value="ECO:0007669"/>
    <property type="project" value="UniProtKB-SubCell"/>
</dbReference>
<dbReference type="InterPro" id="IPR003856">
    <property type="entry name" value="LPS_length_determ_N"/>
</dbReference>
<evidence type="ECO:0000256" key="6">
    <source>
        <dbReference type="SAM" id="Coils"/>
    </source>
</evidence>
<keyword evidence="6" id="KW-0175">Coiled coil</keyword>
<evidence type="ECO:0000256" key="1">
    <source>
        <dbReference type="ARBA" id="ARBA00004651"/>
    </source>
</evidence>
<evidence type="ECO:0000256" key="7">
    <source>
        <dbReference type="SAM" id="Phobius"/>
    </source>
</evidence>
<comment type="subcellular location">
    <subcellularLocation>
        <location evidence="1">Cell membrane</location>
        <topology evidence="1">Multi-pass membrane protein</topology>
    </subcellularLocation>
</comment>
<sequence length="495" mass="55907">MAQEPSSKYKSKNNLIQDDELDVLQLLLDLKERWKTVLGVTLLGTLLAVVIAVTIPKEYQAKVQVALPSDANVLAFNDNSLISLTKQQLFERYYQSLGATINFVEFLTKDTTAKELFPDSDLPEETLAARFAEDVSVEILEPVVVKGEAAQNPTKVEIRVSHTNESLLVETVNEYIQYTAKQLLSDLESQSKSIKSIKIFRLERQLGLLRERARQERLRQVALIEEGNEEELSKLEQQMQLIIAKAKNDRMVEIAQLEEENALELQNLKQQYQLVLERSKKDRETQIAEAREALKIAKELDITLPTPVSDFRVKRGDVAATNINLTDNPSLPLYLMGTRYLDSLIESLKGRESDELYLRELNRIAVEIERIKNDKRLEQLKNKEDDKSTIASLNELTKKIAAIKDDIALQALKNRQSDDNYIEELPDIFSEIRDLNSKSLTLEGVEPMSVTRAAVATGEAVKPDVLLIIVLGLVLSGLLALIIVLVCASMARRNK</sequence>
<evidence type="ECO:0000256" key="3">
    <source>
        <dbReference type="ARBA" id="ARBA00022692"/>
    </source>
</evidence>
<gene>
    <name evidence="9" type="ORF">MACH26_32000</name>
</gene>
<reference evidence="9" key="1">
    <citation type="submission" date="2023-01" db="EMBL/GenBank/DDBJ databases">
        <title>Complete genome sequence of Planctobacterium marinum strain Dej080120_11.</title>
        <authorList>
            <person name="Ueki S."/>
            <person name="Maruyama F."/>
        </authorList>
    </citation>
    <scope>NUCLEOTIDE SEQUENCE</scope>
    <source>
        <strain evidence="9">Dej080120_11</strain>
    </source>
</reference>
<keyword evidence="2" id="KW-1003">Cell membrane</keyword>
<dbReference type="Pfam" id="PF02706">
    <property type="entry name" value="Wzz"/>
    <property type="match status" value="1"/>
</dbReference>
<dbReference type="PANTHER" id="PTHR32309">
    <property type="entry name" value="TYROSINE-PROTEIN KINASE"/>
    <property type="match status" value="1"/>
</dbReference>
<feature type="coiled-coil region" evidence="6">
    <location>
        <begin position="225"/>
        <end position="300"/>
    </location>
</feature>
<organism evidence="9 10">
    <name type="scientific">Planctobacterium marinum</name>
    <dbReference type="NCBI Taxonomy" id="1631968"/>
    <lineage>
        <taxon>Bacteria</taxon>
        <taxon>Pseudomonadati</taxon>
        <taxon>Pseudomonadota</taxon>
        <taxon>Gammaproteobacteria</taxon>
        <taxon>Alteromonadales</taxon>
        <taxon>Alteromonadaceae</taxon>
        <taxon>Planctobacterium</taxon>
    </lineage>
</organism>
<accession>A0AA48HTG9</accession>
<proteinExistence type="predicted"/>
<feature type="transmembrane region" description="Helical" evidence="7">
    <location>
        <begin position="465"/>
        <end position="488"/>
    </location>
</feature>
<keyword evidence="4 7" id="KW-1133">Transmembrane helix</keyword>
<feature type="transmembrane region" description="Helical" evidence="7">
    <location>
        <begin position="36"/>
        <end position="55"/>
    </location>
</feature>
<evidence type="ECO:0000256" key="5">
    <source>
        <dbReference type="ARBA" id="ARBA00023136"/>
    </source>
</evidence>
<dbReference type="EMBL" id="AP027272">
    <property type="protein sequence ID" value="BDX07679.1"/>
    <property type="molecule type" value="Genomic_DNA"/>
</dbReference>
<evidence type="ECO:0000256" key="2">
    <source>
        <dbReference type="ARBA" id="ARBA00022475"/>
    </source>
</evidence>
<dbReference type="AlphaFoldDB" id="A0AA48HTG9"/>
<keyword evidence="5 7" id="KW-0472">Membrane</keyword>
<dbReference type="GO" id="GO:0004713">
    <property type="term" value="F:protein tyrosine kinase activity"/>
    <property type="evidence" value="ECO:0007669"/>
    <property type="project" value="TreeGrafter"/>
</dbReference>
<protein>
    <recommendedName>
        <fullName evidence="8">Polysaccharide chain length determinant N-terminal domain-containing protein</fullName>
    </recommendedName>
</protein>
<dbReference type="KEGG" id="pmaw:MACH26_32000"/>
<dbReference type="Proteomes" id="UP001333710">
    <property type="component" value="Chromosome"/>
</dbReference>
<dbReference type="InterPro" id="IPR050445">
    <property type="entry name" value="Bact_polysacc_biosynth/exp"/>
</dbReference>
<evidence type="ECO:0000313" key="10">
    <source>
        <dbReference type="Proteomes" id="UP001333710"/>
    </source>
</evidence>
<keyword evidence="10" id="KW-1185">Reference proteome</keyword>
<dbReference type="RefSeq" id="WP_338293758.1">
    <property type="nucleotide sequence ID" value="NZ_AP027272.1"/>
</dbReference>
<evidence type="ECO:0000259" key="8">
    <source>
        <dbReference type="Pfam" id="PF02706"/>
    </source>
</evidence>
<keyword evidence="3 7" id="KW-0812">Transmembrane</keyword>
<dbReference type="PANTHER" id="PTHR32309:SF13">
    <property type="entry name" value="FERRIC ENTEROBACTIN TRANSPORT PROTEIN FEPE"/>
    <property type="match status" value="1"/>
</dbReference>
<evidence type="ECO:0000256" key="4">
    <source>
        <dbReference type="ARBA" id="ARBA00022989"/>
    </source>
</evidence>
<name>A0AA48HTG9_9ALTE</name>
<dbReference type="SUPFAM" id="SSF160355">
    <property type="entry name" value="Bacterial polysaccharide co-polymerase-like"/>
    <property type="match status" value="2"/>
</dbReference>
<dbReference type="Gene3D" id="3.30.1890.10">
    <property type="entry name" value="FepE-like"/>
    <property type="match status" value="2"/>
</dbReference>
<feature type="domain" description="Polysaccharide chain length determinant N-terminal" evidence="8">
    <location>
        <begin position="19"/>
        <end position="96"/>
    </location>
</feature>